<reference evidence="3" key="1">
    <citation type="journal article" date="2019" name="bioRxiv">
        <title>Genomics, evolutionary history and diagnostics of the Alternaria alternata species group including apple and Asian pear pathotypes.</title>
        <authorList>
            <person name="Armitage A.D."/>
            <person name="Cockerton H.M."/>
            <person name="Sreenivasaprasad S."/>
            <person name="Woodhall J.W."/>
            <person name="Lane C.R."/>
            <person name="Harrison R.J."/>
            <person name="Clarkson J.P."/>
        </authorList>
    </citation>
    <scope>NUCLEOTIDE SEQUENCE [LARGE SCALE GENOMIC DNA]</scope>
    <source>
        <strain evidence="3">RGR 97.0016</strain>
    </source>
</reference>
<name>A0A4Q4RMZ1_9PLEO</name>
<feature type="region of interest" description="Disordered" evidence="1">
    <location>
        <begin position="237"/>
        <end position="263"/>
    </location>
</feature>
<dbReference type="Proteomes" id="UP000293823">
    <property type="component" value="Unassembled WGS sequence"/>
</dbReference>
<dbReference type="OrthoDB" id="3695681at2759"/>
<feature type="region of interest" description="Disordered" evidence="1">
    <location>
        <begin position="488"/>
        <end position="546"/>
    </location>
</feature>
<protein>
    <submittedName>
        <fullName evidence="2">Uncharacterized protein</fullName>
    </submittedName>
</protein>
<gene>
    <name evidence="2" type="ORF">AA0113_g7854</name>
</gene>
<dbReference type="EMBL" id="PEJP01000031">
    <property type="protein sequence ID" value="RYO58354.1"/>
    <property type="molecule type" value="Genomic_DNA"/>
</dbReference>
<comment type="caution">
    <text evidence="2">The sequence shown here is derived from an EMBL/GenBank/DDBJ whole genome shotgun (WGS) entry which is preliminary data.</text>
</comment>
<proteinExistence type="predicted"/>
<sequence>MPDVIVEPCSEYARASGPNAIKAAFMKSKSMLQPFYTTGLQNLAEPAYQSESEDEKPVVRKTHVRSSFRDVMAQARGGQAFVPHEKKEEDKVMKNERERLNARADTSSSEVLASISDPVDFSRLEKALQDHDQYRRKEPYVSRKPCDVKDSNGLPALLSMKKQNHQVNQSEVRMCNHKTFVIYWDPQDPSNRNGSFISRVRDHKDRSDMTEHSCCNSRSVDVKELTMDMASSIIEAFEKQENDHTTGHDGRRKGIKPERPPSYSIVLREVHNMYSQLYRHEIRKLVKTEEAVNIKLDARERLTAQRLRQRGSAAKNRDNNNTPEVDDKPDSALGTSFSKLKRKTSRQIAEEKVARNKERRALTNIVRVRVEPLDRYKPSTVEEQQARATQAADQVRRERAVNVQNIEPETKLSRKSNRFAVAIDVADDDETTSPTQEAKKPRYHRLARRVTDSYGESSEGKAKVEALSELVSHAAAIGNELKLATLAPASAASQGSKRKKAFSDCGEEISASPSSLSPRLIKKAKQRSFSEQIASFTEQNKRGKNR</sequence>
<dbReference type="AlphaFoldDB" id="A0A4Q4RMZ1"/>
<evidence type="ECO:0000256" key="1">
    <source>
        <dbReference type="SAM" id="MobiDB-lite"/>
    </source>
</evidence>
<organism evidence="2 3">
    <name type="scientific">Alternaria arborescens</name>
    <dbReference type="NCBI Taxonomy" id="156630"/>
    <lineage>
        <taxon>Eukaryota</taxon>
        <taxon>Fungi</taxon>
        <taxon>Dikarya</taxon>
        <taxon>Ascomycota</taxon>
        <taxon>Pezizomycotina</taxon>
        <taxon>Dothideomycetes</taxon>
        <taxon>Pleosporomycetidae</taxon>
        <taxon>Pleosporales</taxon>
        <taxon>Pleosporineae</taxon>
        <taxon>Pleosporaceae</taxon>
        <taxon>Alternaria</taxon>
        <taxon>Alternaria sect. Alternaria</taxon>
    </lineage>
</organism>
<feature type="region of interest" description="Disordered" evidence="1">
    <location>
        <begin position="306"/>
        <end position="355"/>
    </location>
</feature>
<feature type="compositionally biased region" description="Polar residues" evidence="1">
    <location>
        <begin position="527"/>
        <end position="538"/>
    </location>
</feature>
<evidence type="ECO:0000313" key="2">
    <source>
        <dbReference type="EMBL" id="RYO58354.1"/>
    </source>
</evidence>
<keyword evidence="3" id="KW-1185">Reference proteome</keyword>
<feature type="compositionally biased region" description="Basic and acidic residues" evidence="1">
    <location>
        <begin position="237"/>
        <end position="249"/>
    </location>
</feature>
<evidence type="ECO:0000313" key="3">
    <source>
        <dbReference type="Proteomes" id="UP000293823"/>
    </source>
</evidence>
<accession>A0A4Q4RMZ1</accession>